<evidence type="ECO:0000256" key="11">
    <source>
        <dbReference type="ARBA" id="ARBA00074372"/>
    </source>
</evidence>
<comment type="similarity">
    <text evidence="9 15">Belongs to the L/F-transferase family.</text>
</comment>
<dbReference type="GO" id="GO:0008914">
    <property type="term" value="F:leucyl-tRNA--protein transferase activity"/>
    <property type="evidence" value="ECO:0007669"/>
    <property type="project" value="UniProtKB-UniRule"/>
</dbReference>
<evidence type="ECO:0000256" key="6">
    <source>
        <dbReference type="ARBA" id="ARBA00050652"/>
    </source>
</evidence>
<dbReference type="Pfam" id="PF03588">
    <property type="entry name" value="Leu_Phe_trans"/>
    <property type="match status" value="1"/>
</dbReference>
<dbReference type="FunFam" id="3.30.70.3550:FF:000001">
    <property type="entry name" value="Leucyl/phenylalanyl-tRNA--protein transferase"/>
    <property type="match status" value="1"/>
</dbReference>
<dbReference type="OrthoDB" id="9790282at2"/>
<evidence type="ECO:0000256" key="10">
    <source>
        <dbReference type="ARBA" id="ARBA00066767"/>
    </source>
</evidence>
<comment type="caution">
    <text evidence="16">The sequence shown here is derived from an EMBL/GenBank/DDBJ whole genome shotgun (WGS) entry which is preliminary data.</text>
</comment>
<evidence type="ECO:0000256" key="1">
    <source>
        <dbReference type="ARBA" id="ARBA00004496"/>
    </source>
</evidence>
<dbReference type="NCBIfam" id="TIGR00667">
    <property type="entry name" value="aat"/>
    <property type="match status" value="1"/>
</dbReference>
<evidence type="ECO:0000313" key="16">
    <source>
        <dbReference type="EMBL" id="POY35823.1"/>
    </source>
</evidence>
<organism evidence="16 17">
    <name type="scientific">Solitalea longa</name>
    <dbReference type="NCBI Taxonomy" id="2079460"/>
    <lineage>
        <taxon>Bacteria</taxon>
        <taxon>Pseudomonadati</taxon>
        <taxon>Bacteroidota</taxon>
        <taxon>Sphingobacteriia</taxon>
        <taxon>Sphingobacteriales</taxon>
        <taxon>Sphingobacteriaceae</taxon>
        <taxon>Solitalea</taxon>
    </lineage>
</organism>
<dbReference type="SUPFAM" id="SSF55729">
    <property type="entry name" value="Acyl-CoA N-acyltransferases (Nat)"/>
    <property type="match status" value="1"/>
</dbReference>
<keyword evidence="17" id="KW-1185">Reference proteome</keyword>
<protein>
    <recommendedName>
        <fullName evidence="11 15">Leucyl/phenylalanyl-tRNA--protein transferase</fullName>
        <ecNumber evidence="10 15">2.3.2.6</ecNumber>
    </recommendedName>
    <alternativeName>
        <fullName evidence="12 15">L/F-transferase</fullName>
    </alternativeName>
    <alternativeName>
        <fullName evidence="13 15">Leucyltransferase</fullName>
    </alternativeName>
    <alternativeName>
        <fullName evidence="14 15">Phenyalanyltransferase</fullName>
    </alternativeName>
</protein>
<dbReference type="InterPro" id="IPR004616">
    <property type="entry name" value="Leu/Phe-tRNA_Trfase"/>
</dbReference>
<evidence type="ECO:0000256" key="7">
    <source>
        <dbReference type="ARBA" id="ARBA00051538"/>
    </source>
</evidence>
<evidence type="ECO:0000313" key="17">
    <source>
        <dbReference type="Proteomes" id="UP000236893"/>
    </source>
</evidence>
<comment type="catalytic activity">
    <reaction evidence="6 15">
        <text>N-terminal L-arginyl-[protein] + L-leucyl-tRNA(Leu) = N-terminal L-leucyl-L-arginyl-[protein] + tRNA(Leu) + H(+)</text>
        <dbReference type="Rhea" id="RHEA:50416"/>
        <dbReference type="Rhea" id="RHEA-COMP:9613"/>
        <dbReference type="Rhea" id="RHEA-COMP:9622"/>
        <dbReference type="Rhea" id="RHEA-COMP:12672"/>
        <dbReference type="Rhea" id="RHEA-COMP:12673"/>
        <dbReference type="ChEBI" id="CHEBI:15378"/>
        <dbReference type="ChEBI" id="CHEBI:64719"/>
        <dbReference type="ChEBI" id="CHEBI:78442"/>
        <dbReference type="ChEBI" id="CHEBI:78494"/>
        <dbReference type="ChEBI" id="CHEBI:133044"/>
        <dbReference type="EC" id="2.3.2.6"/>
    </reaction>
</comment>
<evidence type="ECO:0000256" key="2">
    <source>
        <dbReference type="ARBA" id="ARBA00022490"/>
    </source>
</evidence>
<sequence length="218" mass="25018">MPVYELSDELIFPHPLLAEEDGLLAFGGDLSPERLLLAYRNGIFPWYTDEDPILWHAPNPRFVLFPKNLRVSKSMQQVIRSNKFTITVDTAFEQVIASCKYIVREHQPDTWITKEMQQAYIQLHKLGFAHSIEVWQNDELVGGLYGINLGTVFFGESMFHEVSNASKVAFIYLIQQIPFSIIDCQMETEHLKSLGGQNIPLEDFLLILEVEAEKDCLL</sequence>
<dbReference type="AlphaFoldDB" id="A0A2S5A118"/>
<dbReference type="InterPro" id="IPR042203">
    <property type="entry name" value="Leu/Phe-tRNA_Trfase_C"/>
</dbReference>
<comment type="subcellular location">
    <subcellularLocation>
        <location evidence="1 15">Cytoplasm</location>
    </subcellularLocation>
</comment>
<dbReference type="Gene3D" id="3.40.630.70">
    <property type="entry name" value="Leucyl/phenylalanyl-tRNA-protein transferase, C-terminal domain"/>
    <property type="match status" value="1"/>
</dbReference>
<comment type="function">
    <text evidence="8 15">Functions in the N-end rule pathway of protein degradation where it conjugates Leu, Phe and, less efficiently, Met from aminoacyl-tRNAs to the N-termini of proteins containing an N-terminal arginine or lysine.</text>
</comment>
<name>A0A2S5A118_9SPHI</name>
<evidence type="ECO:0000256" key="9">
    <source>
        <dbReference type="ARBA" id="ARBA00061535"/>
    </source>
</evidence>
<dbReference type="PANTHER" id="PTHR30098:SF2">
    <property type="entry name" value="LEUCYL_PHENYLALANYL-TRNA--PROTEIN TRANSFERASE"/>
    <property type="match status" value="1"/>
</dbReference>
<dbReference type="PANTHER" id="PTHR30098">
    <property type="entry name" value="LEUCYL/PHENYLALANYL-TRNA--PROTEIN TRANSFERASE"/>
    <property type="match status" value="1"/>
</dbReference>
<evidence type="ECO:0000256" key="4">
    <source>
        <dbReference type="ARBA" id="ARBA00023315"/>
    </source>
</evidence>
<dbReference type="InterPro" id="IPR042221">
    <property type="entry name" value="Leu/Phe-tRNA_Trfase_N"/>
</dbReference>
<dbReference type="GO" id="GO:0030163">
    <property type="term" value="P:protein catabolic process"/>
    <property type="evidence" value="ECO:0007669"/>
    <property type="project" value="UniProtKB-UniRule"/>
</dbReference>
<comment type="catalytic activity">
    <reaction evidence="7 15">
        <text>N-terminal L-lysyl-[protein] + L-leucyl-tRNA(Leu) = N-terminal L-leucyl-L-lysyl-[protein] + tRNA(Leu) + H(+)</text>
        <dbReference type="Rhea" id="RHEA:12340"/>
        <dbReference type="Rhea" id="RHEA-COMP:9613"/>
        <dbReference type="Rhea" id="RHEA-COMP:9622"/>
        <dbReference type="Rhea" id="RHEA-COMP:12670"/>
        <dbReference type="Rhea" id="RHEA-COMP:12671"/>
        <dbReference type="ChEBI" id="CHEBI:15378"/>
        <dbReference type="ChEBI" id="CHEBI:65249"/>
        <dbReference type="ChEBI" id="CHEBI:78442"/>
        <dbReference type="ChEBI" id="CHEBI:78494"/>
        <dbReference type="ChEBI" id="CHEBI:133043"/>
        <dbReference type="EC" id="2.3.2.6"/>
    </reaction>
</comment>
<keyword evidence="3 15" id="KW-0808">Transferase</keyword>
<accession>A0A2S5A118</accession>
<evidence type="ECO:0000256" key="5">
    <source>
        <dbReference type="ARBA" id="ARBA00050607"/>
    </source>
</evidence>
<dbReference type="EMBL" id="PQVF01000009">
    <property type="protein sequence ID" value="POY35823.1"/>
    <property type="molecule type" value="Genomic_DNA"/>
</dbReference>
<dbReference type="Proteomes" id="UP000236893">
    <property type="component" value="Unassembled WGS sequence"/>
</dbReference>
<evidence type="ECO:0000256" key="3">
    <source>
        <dbReference type="ARBA" id="ARBA00022679"/>
    </source>
</evidence>
<keyword evidence="2 15" id="KW-0963">Cytoplasm</keyword>
<evidence type="ECO:0000256" key="14">
    <source>
        <dbReference type="ARBA" id="ARBA00083640"/>
    </source>
</evidence>
<dbReference type="EC" id="2.3.2.6" evidence="10 15"/>
<dbReference type="Gene3D" id="3.30.70.3550">
    <property type="entry name" value="Leucyl/phenylalanyl-tRNA-protein transferase, N-terminal domain"/>
    <property type="match status" value="1"/>
</dbReference>
<evidence type="ECO:0000256" key="13">
    <source>
        <dbReference type="ARBA" id="ARBA00077165"/>
    </source>
</evidence>
<comment type="catalytic activity">
    <reaction evidence="5 15">
        <text>L-phenylalanyl-tRNA(Phe) + an N-terminal L-alpha-aminoacyl-[protein] = an N-terminal L-phenylalanyl-L-alpha-aminoacyl-[protein] + tRNA(Phe)</text>
        <dbReference type="Rhea" id="RHEA:43632"/>
        <dbReference type="Rhea" id="RHEA-COMP:9668"/>
        <dbReference type="Rhea" id="RHEA-COMP:9699"/>
        <dbReference type="Rhea" id="RHEA-COMP:10636"/>
        <dbReference type="Rhea" id="RHEA-COMP:10637"/>
        <dbReference type="ChEBI" id="CHEBI:78442"/>
        <dbReference type="ChEBI" id="CHEBI:78531"/>
        <dbReference type="ChEBI" id="CHEBI:78597"/>
        <dbReference type="ChEBI" id="CHEBI:83561"/>
        <dbReference type="EC" id="2.3.2.6"/>
    </reaction>
</comment>
<proteinExistence type="inferred from homology"/>
<keyword evidence="4 15" id="KW-0012">Acyltransferase</keyword>
<evidence type="ECO:0000256" key="8">
    <source>
        <dbReference type="ARBA" id="ARBA00054043"/>
    </source>
</evidence>
<evidence type="ECO:0000256" key="15">
    <source>
        <dbReference type="HAMAP-Rule" id="MF_00688"/>
    </source>
</evidence>
<dbReference type="RefSeq" id="WP_103789736.1">
    <property type="nucleotide sequence ID" value="NZ_PQVF01000009.1"/>
</dbReference>
<reference evidence="16 17" key="1">
    <citation type="submission" date="2018-01" db="EMBL/GenBank/DDBJ databases">
        <authorList>
            <person name="Gaut B.S."/>
            <person name="Morton B.R."/>
            <person name="Clegg M.T."/>
            <person name="Duvall M.R."/>
        </authorList>
    </citation>
    <scope>NUCLEOTIDE SEQUENCE [LARGE SCALE GENOMIC DNA]</scope>
    <source>
        <strain evidence="16 17">HR-AV</strain>
    </source>
</reference>
<evidence type="ECO:0000256" key="12">
    <source>
        <dbReference type="ARBA" id="ARBA00077136"/>
    </source>
</evidence>
<dbReference type="GO" id="GO:0005737">
    <property type="term" value="C:cytoplasm"/>
    <property type="evidence" value="ECO:0007669"/>
    <property type="project" value="UniProtKB-SubCell"/>
</dbReference>
<gene>
    <name evidence="15" type="primary">aat</name>
    <name evidence="16" type="ORF">C3K47_13815</name>
</gene>
<dbReference type="HAMAP" id="MF_00688">
    <property type="entry name" value="Leu_Phe_trans"/>
    <property type="match status" value="1"/>
</dbReference>
<dbReference type="InterPro" id="IPR016181">
    <property type="entry name" value="Acyl_CoA_acyltransferase"/>
</dbReference>